<dbReference type="Proteomes" id="UP001151760">
    <property type="component" value="Unassembled WGS sequence"/>
</dbReference>
<comment type="caution">
    <text evidence="1">The sequence shown here is derived from an EMBL/GenBank/DDBJ whole genome shotgun (WGS) entry which is preliminary data.</text>
</comment>
<proteinExistence type="predicted"/>
<dbReference type="EMBL" id="BQNB010016565">
    <property type="protein sequence ID" value="GJT53197.1"/>
    <property type="molecule type" value="Genomic_DNA"/>
</dbReference>
<reference evidence="1" key="2">
    <citation type="submission" date="2022-01" db="EMBL/GenBank/DDBJ databases">
        <authorList>
            <person name="Yamashiro T."/>
            <person name="Shiraishi A."/>
            <person name="Satake H."/>
            <person name="Nakayama K."/>
        </authorList>
    </citation>
    <scope>NUCLEOTIDE SEQUENCE</scope>
</reference>
<keyword evidence="2" id="KW-1185">Reference proteome</keyword>
<accession>A0ABQ5EQY0</accession>
<reference evidence="1" key="1">
    <citation type="journal article" date="2022" name="Int. J. Mol. Sci.">
        <title>Draft Genome of Tanacetum Coccineum: Genomic Comparison of Closely Related Tanacetum-Family Plants.</title>
        <authorList>
            <person name="Yamashiro T."/>
            <person name="Shiraishi A."/>
            <person name="Nakayama K."/>
            <person name="Satake H."/>
        </authorList>
    </citation>
    <scope>NUCLEOTIDE SEQUENCE</scope>
</reference>
<evidence type="ECO:0000313" key="1">
    <source>
        <dbReference type="EMBL" id="GJT53197.1"/>
    </source>
</evidence>
<sequence>MAVHRQTAASRSARPSMRVQHGVFGGFPTTKWIRSLSKLAHTPNLRVSFGQVALGGLDGVGGFGDGVFGVGVGGFGDGVAGVGVGGFGDGVAGVGVGGFGDGVVGVD</sequence>
<organism evidence="1 2">
    <name type="scientific">Tanacetum coccineum</name>
    <dbReference type="NCBI Taxonomy" id="301880"/>
    <lineage>
        <taxon>Eukaryota</taxon>
        <taxon>Viridiplantae</taxon>
        <taxon>Streptophyta</taxon>
        <taxon>Embryophyta</taxon>
        <taxon>Tracheophyta</taxon>
        <taxon>Spermatophyta</taxon>
        <taxon>Magnoliopsida</taxon>
        <taxon>eudicotyledons</taxon>
        <taxon>Gunneridae</taxon>
        <taxon>Pentapetalae</taxon>
        <taxon>asterids</taxon>
        <taxon>campanulids</taxon>
        <taxon>Asterales</taxon>
        <taxon>Asteraceae</taxon>
        <taxon>Asteroideae</taxon>
        <taxon>Anthemideae</taxon>
        <taxon>Anthemidinae</taxon>
        <taxon>Tanacetum</taxon>
    </lineage>
</organism>
<evidence type="ECO:0000313" key="2">
    <source>
        <dbReference type="Proteomes" id="UP001151760"/>
    </source>
</evidence>
<name>A0ABQ5EQY0_9ASTR</name>
<gene>
    <name evidence="1" type="ORF">Tco_0988251</name>
</gene>
<protein>
    <submittedName>
        <fullName evidence="1">Uncharacterized protein</fullName>
    </submittedName>
</protein>